<reference evidence="2" key="1">
    <citation type="journal article" date="2020" name="Stud. Mycol.">
        <title>101 Dothideomycetes genomes: a test case for predicting lifestyles and emergence of pathogens.</title>
        <authorList>
            <person name="Haridas S."/>
            <person name="Albert R."/>
            <person name="Binder M."/>
            <person name="Bloem J."/>
            <person name="Labutti K."/>
            <person name="Salamov A."/>
            <person name="Andreopoulos B."/>
            <person name="Baker S."/>
            <person name="Barry K."/>
            <person name="Bills G."/>
            <person name="Bluhm B."/>
            <person name="Cannon C."/>
            <person name="Castanera R."/>
            <person name="Culley D."/>
            <person name="Daum C."/>
            <person name="Ezra D."/>
            <person name="Gonzalez J."/>
            <person name="Henrissat B."/>
            <person name="Kuo A."/>
            <person name="Liang C."/>
            <person name="Lipzen A."/>
            <person name="Lutzoni F."/>
            <person name="Magnuson J."/>
            <person name="Mondo S."/>
            <person name="Nolan M."/>
            <person name="Ohm R."/>
            <person name="Pangilinan J."/>
            <person name="Park H.-J."/>
            <person name="Ramirez L."/>
            <person name="Alfaro M."/>
            <person name="Sun H."/>
            <person name="Tritt A."/>
            <person name="Yoshinaga Y."/>
            <person name="Zwiers L.-H."/>
            <person name="Turgeon B."/>
            <person name="Goodwin S."/>
            <person name="Spatafora J."/>
            <person name="Crous P."/>
            <person name="Grigoriev I."/>
        </authorList>
    </citation>
    <scope>NUCLEOTIDE SEQUENCE</scope>
    <source>
        <strain evidence="2">CBS 116435</strain>
    </source>
</reference>
<feature type="compositionally biased region" description="Basic and acidic residues" evidence="1">
    <location>
        <begin position="81"/>
        <end position="91"/>
    </location>
</feature>
<proteinExistence type="predicted"/>
<evidence type="ECO:0000313" key="2">
    <source>
        <dbReference type="EMBL" id="KAF2722347.1"/>
    </source>
</evidence>
<gene>
    <name evidence="2" type="ORF">K431DRAFT_284041</name>
</gene>
<accession>A0A9P4QCV9</accession>
<keyword evidence="3" id="KW-1185">Reference proteome</keyword>
<protein>
    <recommendedName>
        <fullName evidence="4">CUE domain-containing protein</fullName>
    </recommendedName>
</protein>
<evidence type="ECO:0000256" key="1">
    <source>
        <dbReference type="SAM" id="MobiDB-lite"/>
    </source>
</evidence>
<dbReference type="Proteomes" id="UP000799441">
    <property type="component" value="Unassembled WGS sequence"/>
</dbReference>
<name>A0A9P4QCV9_9PEZI</name>
<dbReference type="EMBL" id="MU003783">
    <property type="protein sequence ID" value="KAF2722347.1"/>
    <property type="molecule type" value="Genomic_DNA"/>
</dbReference>
<sequence>MADQNNYYQPPQGPPPGQQQYHQHQANNPYSQPQPGAAPGFQPETAASYGQYQQQQAPPPNQSFAPPRKSATFQESDFVPESERGEQREMMEQFEMSKAGGETQEERDLEQLQREFPGLDGSLVAAIYGDSKNVGATREMLGELAGSQK</sequence>
<feature type="compositionally biased region" description="Low complexity" evidence="1">
    <location>
        <begin position="1"/>
        <end position="10"/>
    </location>
</feature>
<feature type="compositionally biased region" description="Low complexity" evidence="1">
    <location>
        <begin position="18"/>
        <end position="67"/>
    </location>
</feature>
<evidence type="ECO:0000313" key="3">
    <source>
        <dbReference type="Proteomes" id="UP000799441"/>
    </source>
</evidence>
<feature type="region of interest" description="Disordered" evidence="1">
    <location>
        <begin position="1"/>
        <end position="109"/>
    </location>
</feature>
<evidence type="ECO:0008006" key="4">
    <source>
        <dbReference type="Google" id="ProtNLM"/>
    </source>
</evidence>
<dbReference type="OrthoDB" id="20105at2759"/>
<organism evidence="2 3">
    <name type="scientific">Polychaeton citri CBS 116435</name>
    <dbReference type="NCBI Taxonomy" id="1314669"/>
    <lineage>
        <taxon>Eukaryota</taxon>
        <taxon>Fungi</taxon>
        <taxon>Dikarya</taxon>
        <taxon>Ascomycota</taxon>
        <taxon>Pezizomycotina</taxon>
        <taxon>Dothideomycetes</taxon>
        <taxon>Dothideomycetidae</taxon>
        <taxon>Capnodiales</taxon>
        <taxon>Capnodiaceae</taxon>
        <taxon>Polychaeton</taxon>
    </lineage>
</organism>
<comment type="caution">
    <text evidence="2">The sequence shown here is derived from an EMBL/GenBank/DDBJ whole genome shotgun (WGS) entry which is preliminary data.</text>
</comment>
<dbReference type="AlphaFoldDB" id="A0A9P4QCV9"/>